<dbReference type="OrthoDB" id="407658at2759"/>
<dbReference type="GO" id="GO:0006487">
    <property type="term" value="P:protein N-linked glycosylation"/>
    <property type="evidence" value="ECO:0007669"/>
    <property type="project" value="TreeGrafter"/>
</dbReference>
<dbReference type="Gene3D" id="3.90.550.10">
    <property type="entry name" value="Spore Coat Polysaccharide Biosynthesis Protein SpsA, Chain A"/>
    <property type="match status" value="1"/>
</dbReference>
<evidence type="ECO:0000256" key="4">
    <source>
        <dbReference type="SAM" id="MobiDB-lite"/>
    </source>
</evidence>
<dbReference type="EMBL" id="MSFO01000003">
    <property type="protein sequence ID" value="PLB50983.1"/>
    <property type="molecule type" value="Genomic_DNA"/>
</dbReference>
<dbReference type="PANTHER" id="PTHR31306">
    <property type="entry name" value="ALPHA-1,6-MANNOSYLTRANSFERASE MNN11-RELATED"/>
    <property type="match status" value="1"/>
</dbReference>
<dbReference type="Proteomes" id="UP000234275">
    <property type="component" value="Unassembled WGS sequence"/>
</dbReference>
<keyword evidence="2 6" id="KW-0328">Glycosyltransferase</keyword>
<dbReference type="VEuPathDB" id="FungiDB:P170DRAFT_455295"/>
<feature type="transmembrane region" description="Helical" evidence="5">
    <location>
        <begin position="131"/>
        <end position="150"/>
    </location>
</feature>
<keyword evidence="5" id="KW-0812">Transmembrane</keyword>
<reference evidence="6 7" key="1">
    <citation type="submission" date="2016-12" db="EMBL/GenBank/DDBJ databases">
        <title>The genomes of Aspergillus section Nigri reveals drivers in fungal speciation.</title>
        <authorList>
            <consortium name="DOE Joint Genome Institute"/>
            <person name="Vesth T.C."/>
            <person name="Nybo J."/>
            <person name="Theobald S."/>
            <person name="Brandl J."/>
            <person name="Frisvad J.C."/>
            <person name="Nielsen K.F."/>
            <person name="Lyhne E.K."/>
            <person name="Kogle M.E."/>
            <person name="Kuo A."/>
            <person name="Riley R."/>
            <person name="Clum A."/>
            <person name="Nolan M."/>
            <person name="Lipzen A."/>
            <person name="Salamov A."/>
            <person name="Henrissat B."/>
            <person name="Wiebenga A."/>
            <person name="De Vries R.P."/>
            <person name="Grigoriev I.V."/>
            <person name="Mortensen U.H."/>
            <person name="Andersen M.R."/>
            <person name="Baker S.E."/>
        </authorList>
    </citation>
    <scope>NUCLEOTIDE SEQUENCE [LARGE SCALE GENOMIC DNA]</scope>
    <source>
        <strain evidence="6 7">IBT 23096</strain>
    </source>
</reference>
<keyword evidence="5" id="KW-0472">Membrane</keyword>
<proteinExistence type="inferred from homology"/>
<dbReference type="FunFam" id="3.90.550.10:FF:000117">
    <property type="entry name" value="Glycosyltransferase family 34 protein"/>
    <property type="match status" value="1"/>
</dbReference>
<name>A0A2I2GDN7_9EURO</name>
<dbReference type="PANTHER" id="PTHR31306:SF5">
    <property type="entry name" value="ALPHA-1,6-MANNOSYLTRANSFERASE MNN10-RELATED"/>
    <property type="match status" value="1"/>
</dbReference>
<keyword evidence="5" id="KW-1133">Transmembrane helix</keyword>
<dbReference type="RefSeq" id="XP_024706285.1">
    <property type="nucleotide sequence ID" value="XM_024851515.1"/>
</dbReference>
<dbReference type="AlphaFoldDB" id="A0A2I2GDN7"/>
<dbReference type="InterPro" id="IPR008630">
    <property type="entry name" value="Glyco_trans_34"/>
</dbReference>
<comment type="similarity">
    <text evidence="1">Belongs to the glycosyltransferase 34 family.</text>
</comment>
<dbReference type="InterPro" id="IPR029044">
    <property type="entry name" value="Nucleotide-diphossugar_trans"/>
</dbReference>
<dbReference type="GO" id="GO:0016757">
    <property type="term" value="F:glycosyltransferase activity"/>
    <property type="evidence" value="ECO:0007669"/>
    <property type="project" value="UniProtKB-KW"/>
</dbReference>
<dbReference type="GeneID" id="36559214"/>
<evidence type="ECO:0000256" key="5">
    <source>
        <dbReference type="SAM" id="Phobius"/>
    </source>
</evidence>
<evidence type="ECO:0000256" key="2">
    <source>
        <dbReference type="ARBA" id="ARBA00022676"/>
    </source>
</evidence>
<dbReference type="GO" id="GO:0000139">
    <property type="term" value="C:Golgi membrane"/>
    <property type="evidence" value="ECO:0007669"/>
    <property type="project" value="TreeGrafter"/>
</dbReference>
<protein>
    <submittedName>
        <fullName evidence="6">Alpha-1,6-mannosyltransferase subunit</fullName>
    </submittedName>
</protein>
<organism evidence="6 7">
    <name type="scientific">Aspergillus steynii IBT 23096</name>
    <dbReference type="NCBI Taxonomy" id="1392250"/>
    <lineage>
        <taxon>Eukaryota</taxon>
        <taxon>Fungi</taxon>
        <taxon>Dikarya</taxon>
        <taxon>Ascomycota</taxon>
        <taxon>Pezizomycotina</taxon>
        <taxon>Eurotiomycetes</taxon>
        <taxon>Eurotiomycetidae</taxon>
        <taxon>Eurotiales</taxon>
        <taxon>Aspergillaceae</taxon>
        <taxon>Aspergillus</taxon>
        <taxon>Aspergillus subgen. Circumdati</taxon>
    </lineage>
</organism>
<sequence length="468" mass="54411">MSLSRSPSPHPGAGWSSPGLTPGSGNSTPRNGLLSPTSLGPGGISWAAAKAKSEEVRGYPSFSTRNNGFFSRSKRQLTATLPRFRGTSGSPDGYFEKKDAYYDRGRGLSSGAYWRSCGFGRTMMRRRRLRFLLALVLAALGYLCFWTYFLERYRRSPLGRGHKFVVILESNVEGGVMEWKGASEWAVERSSIENKKRYANHWGYELEIVNMLAKKRYSHEWRESWEKVDLIRETMRKYPDAEWFWWLDLNTWIMEYSYSLPNHIFKRLDEIAYRDINVYNPLNISHPPTGAYLDDVSRSPDGDQDPSSIHFLLSQDCGGFNLGSFFVKRSQWSDRLLDAWWDPVMYEQRHMEWEHKEQDALEYLYTTQPWIRSKFAFLPQRFMNSFPPGACGDGDDPDVHYLEGGRDFVVNMAGCDFGRDCWGEMSQYRDYSNWLNRSWRERTEDSMHGLYDWVTGWFQGPESQQQLA</sequence>
<evidence type="ECO:0000256" key="3">
    <source>
        <dbReference type="ARBA" id="ARBA00022679"/>
    </source>
</evidence>
<keyword evidence="3 6" id="KW-0808">Transferase</keyword>
<feature type="region of interest" description="Disordered" evidence="4">
    <location>
        <begin position="1"/>
        <end position="38"/>
    </location>
</feature>
<dbReference type="Pfam" id="PF05637">
    <property type="entry name" value="Glyco_transf_34"/>
    <property type="match status" value="1"/>
</dbReference>
<gene>
    <name evidence="6" type="ORF">P170DRAFT_455295</name>
</gene>
<keyword evidence="7" id="KW-1185">Reference proteome</keyword>
<accession>A0A2I2GDN7</accession>
<dbReference type="STRING" id="1392250.A0A2I2GDN7"/>
<evidence type="ECO:0000256" key="1">
    <source>
        <dbReference type="ARBA" id="ARBA00005664"/>
    </source>
</evidence>
<evidence type="ECO:0000313" key="6">
    <source>
        <dbReference type="EMBL" id="PLB50983.1"/>
    </source>
</evidence>
<evidence type="ECO:0000313" key="7">
    <source>
        <dbReference type="Proteomes" id="UP000234275"/>
    </source>
</evidence>
<comment type="caution">
    <text evidence="6">The sequence shown here is derived from an EMBL/GenBank/DDBJ whole genome shotgun (WGS) entry which is preliminary data.</text>
</comment>